<dbReference type="EC" id="3.6.4.13" evidence="4"/>
<dbReference type="GO" id="GO:0003724">
    <property type="term" value="F:RNA helicase activity"/>
    <property type="evidence" value="ECO:0007669"/>
    <property type="project" value="UniProtKB-EC"/>
</dbReference>
<keyword evidence="10" id="KW-0496">Mitochondrion</keyword>
<dbReference type="InterPro" id="IPR050699">
    <property type="entry name" value="RNA-DNA_Helicase"/>
</dbReference>
<comment type="cofactor">
    <cofactor evidence="2">
        <name>Mg(2+)</name>
        <dbReference type="ChEBI" id="CHEBI:18420"/>
    </cofactor>
</comment>
<dbReference type="InterPro" id="IPR055206">
    <property type="entry name" value="DEXQc_SUV3"/>
</dbReference>
<dbReference type="InterPro" id="IPR014001">
    <property type="entry name" value="Helicase_ATP-bd"/>
</dbReference>
<dbReference type="InterPro" id="IPR027417">
    <property type="entry name" value="P-loop_NTPase"/>
</dbReference>
<evidence type="ECO:0000313" key="14">
    <source>
        <dbReference type="Proteomes" id="UP001362899"/>
    </source>
</evidence>
<protein>
    <recommendedName>
        <fullName evidence="4">RNA helicase</fullName>
        <ecNumber evidence="4">3.6.4.13</ecNumber>
    </recommendedName>
</protein>
<evidence type="ECO:0000256" key="6">
    <source>
        <dbReference type="ARBA" id="ARBA00022801"/>
    </source>
</evidence>
<dbReference type="GO" id="GO:0016787">
    <property type="term" value="F:hydrolase activity"/>
    <property type="evidence" value="ECO:0007669"/>
    <property type="project" value="UniProtKB-KW"/>
</dbReference>
<dbReference type="InterPro" id="IPR044774">
    <property type="entry name" value="Suv3_DEXQc"/>
</dbReference>
<dbReference type="CDD" id="cd17913">
    <property type="entry name" value="DEXQc_Suv3"/>
    <property type="match status" value="1"/>
</dbReference>
<evidence type="ECO:0000259" key="12">
    <source>
        <dbReference type="PROSITE" id="PS51194"/>
    </source>
</evidence>
<evidence type="ECO:0000256" key="9">
    <source>
        <dbReference type="ARBA" id="ARBA00022946"/>
    </source>
</evidence>
<dbReference type="Gene3D" id="1.20.272.40">
    <property type="match status" value="1"/>
</dbReference>
<comment type="cofactor">
    <cofactor evidence="1">
        <name>Mn(2+)</name>
        <dbReference type="ChEBI" id="CHEBI:29035"/>
    </cofactor>
</comment>
<evidence type="ECO:0000256" key="4">
    <source>
        <dbReference type="ARBA" id="ARBA00012552"/>
    </source>
</evidence>
<dbReference type="Gene3D" id="1.20.58.1080">
    <property type="match status" value="1"/>
</dbReference>
<evidence type="ECO:0000256" key="3">
    <source>
        <dbReference type="ARBA" id="ARBA00004305"/>
    </source>
</evidence>
<dbReference type="Pfam" id="PF18147">
    <property type="entry name" value="Suv3_C_1"/>
    <property type="match status" value="1"/>
</dbReference>
<organism evidence="13 14">
    <name type="scientific">Starmerella bacillaris</name>
    <name type="common">Yeast</name>
    <name type="synonym">Candida zemplinina</name>
    <dbReference type="NCBI Taxonomy" id="1247836"/>
    <lineage>
        <taxon>Eukaryota</taxon>
        <taxon>Fungi</taxon>
        <taxon>Dikarya</taxon>
        <taxon>Ascomycota</taxon>
        <taxon>Saccharomycotina</taxon>
        <taxon>Dipodascomycetes</taxon>
        <taxon>Dipodascales</taxon>
        <taxon>Trichomonascaceae</taxon>
        <taxon>Starmerella</taxon>
    </lineage>
</organism>
<dbReference type="InterPro" id="IPR041082">
    <property type="entry name" value="Suv3_C_1"/>
</dbReference>
<dbReference type="EMBL" id="BTGC01000008">
    <property type="protein sequence ID" value="GMM51925.1"/>
    <property type="molecule type" value="Genomic_DNA"/>
</dbReference>
<accession>A0AAV5RK56</accession>
<dbReference type="SMART" id="SM00490">
    <property type="entry name" value="HELICc"/>
    <property type="match status" value="1"/>
</dbReference>
<dbReference type="Pfam" id="PF00271">
    <property type="entry name" value="Helicase_C"/>
    <property type="match status" value="1"/>
</dbReference>
<dbReference type="GO" id="GO:0005759">
    <property type="term" value="C:mitochondrial matrix"/>
    <property type="evidence" value="ECO:0007669"/>
    <property type="project" value="UniProtKB-SubCell"/>
</dbReference>
<evidence type="ECO:0000256" key="2">
    <source>
        <dbReference type="ARBA" id="ARBA00001946"/>
    </source>
</evidence>
<dbReference type="Gene3D" id="3.40.50.300">
    <property type="entry name" value="P-loop containing nucleotide triphosphate hydrolases"/>
    <property type="match status" value="2"/>
</dbReference>
<dbReference type="AlphaFoldDB" id="A0AAV5RK56"/>
<dbReference type="InterPro" id="IPR001650">
    <property type="entry name" value="Helicase_C-like"/>
</dbReference>
<evidence type="ECO:0000256" key="7">
    <source>
        <dbReference type="ARBA" id="ARBA00022806"/>
    </source>
</evidence>
<evidence type="ECO:0000256" key="5">
    <source>
        <dbReference type="ARBA" id="ARBA00022741"/>
    </source>
</evidence>
<evidence type="ECO:0000256" key="1">
    <source>
        <dbReference type="ARBA" id="ARBA00001936"/>
    </source>
</evidence>
<keyword evidence="8" id="KW-0067">ATP-binding</keyword>
<dbReference type="Proteomes" id="UP001362899">
    <property type="component" value="Unassembled WGS sequence"/>
</dbReference>
<dbReference type="Pfam" id="PF12513">
    <property type="entry name" value="SUV3_C"/>
    <property type="match status" value="1"/>
</dbReference>
<dbReference type="CDD" id="cd18805">
    <property type="entry name" value="SF2_C_suv3"/>
    <property type="match status" value="1"/>
</dbReference>
<dbReference type="PANTHER" id="PTHR12131:SF1">
    <property type="entry name" value="ATP-DEPENDENT RNA HELICASE SUPV3L1, MITOCHONDRIAL-RELATED"/>
    <property type="match status" value="1"/>
</dbReference>
<comment type="catalytic activity">
    <reaction evidence="11">
        <text>ATP + H2O = ADP + phosphate + H(+)</text>
        <dbReference type="Rhea" id="RHEA:13065"/>
        <dbReference type="ChEBI" id="CHEBI:15377"/>
        <dbReference type="ChEBI" id="CHEBI:15378"/>
        <dbReference type="ChEBI" id="CHEBI:30616"/>
        <dbReference type="ChEBI" id="CHEBI:43474"/>
        <dbReference type="ChEBI" id="CHEBI:456216"/>
        <dbReference type="EC" id="3.6.4.13"/>
    </reaction>
</comment>
<comment type="subcellular location">
    <subcellularLocation>
        <location evidence="3">Mitochondrion matrix</location>
    </subcellularLocation>
</comment>
<keyword evidence="6" id="KW-0378">Hydrolase</keyword>
<evidence type="ECO:0000256" key="11">
    <source>
        <dbReference type="ARBA" id="ARBA00047984"/>
    </source>
</evidence>
<dbReference type="Pfam" id="PF22527">
    <property type="entry name" value="DEXQc_Suv3"/>
    <property type="match status" value="1"/>
</dbReference>
<dbReference type="PROSITE" id="PS51194">
    <property type="entry name" value="HELICASE_CTER"/>
    <property type="match status" value="1"/>
</dbReference>
<keyword evidence="14" id="KW-1185">Reference proteome</keyword>
<comment type="caution">
    <text evidence="13">The sequence shown here is derived from an EMBL/GenBank/DDBJ whole genome shotgun (WGS) entry which is preliminary data.</text>
</comment>
<reference evidence="13 14" key="1">
    <citation type="journal article" date="2023" name="Elife">
        <title>Identification of key yeast species and microbe-microbe interactions impacting larval growth of Drosophila in the wild.</title>
        <authorList>
            <person name="Mure A."/>
            <person name="Sugiura Y."/>
            <person name="Maeda R."/>
            <person name="Honda K."/>
            <person name="Sakurai N."/>
            <person name="Takahashi Y."/>
            <person name="Watada M."/>
            <person name="Katoh T."/>
            <person name="Gotoh A."/>
            <person name="Gotoh Y."/>
            <person name="Taniguchi I."/>
            <person name="Nakamura K."/>
            <person name="Hayashi T."/>
            <person name="Katayama T."/>
            <person name="Uemura T."/>
            <person name="Hattori Y."/>
        </authorList>
    </citation>
    <scope>NUCLEOTIDE SEQUENCE [LARGE SCALE GENOMIC DNA]</scope>
    <source>
        <strain evidence="13 14">SB-73</strain>
    </source>
</reference>
<sequence>MRSISVRDDLRSSIPSNRLANTIDLKHPALLYPKARGIKREVHLHIGPTNSGKSYTALQSFKQAKNGIYAGPLRMLAREIKERMDSENIKCNLLTGDDVIRTDGATLYSTTVEMVNLNHEFDVAVIDEIQMLSDPSRGWAWTRAFLGVQSKVIHLCGDACSRSIVEKFCAETGDKLHVHTYSRLSPLTLSKKPIKVVKNNMLLDNNFEFLMPGDCIICFTKREAQRTRDAIVEYFDRKSCCSIVHGSLPPEIRAEQARLFNDPSSDVKYLVATDAIGMGLNLAIKRVIFTKITKFDGIKMRQLETTEIKQIAGRAGRFKTAAGSDGAQGVVACYYGKNIKAVEEALNAATPTITSAYFDPPVDYIRSAYINAKTRRFSSFLKLVSVSTAYSALYKPTFLSMNPTIEVAALFDHVDNLNFEDRLILSFAPVQLKSPQVVHAFQEMCKTVANGESKNVYQLFPSLFNKLNGVPFSEDLEVIHKTVSLFMWLSYRFPCNFIDKKGAQELKELCEQRFSSLLDPENDTEPGIDVEKKVSRQIRHFKKIHHTITG</sequence>
<dbReference type="InterPro" id="IPR022192">
    <property type="entry name" value="SUV3_C"/>
</dbReference>
<evidence type="ECO:0000256" key="8">
    <source>
        <dbReference type="ARBA" id="ARBA00022840"/>
    </source>
</evidence>
<keyword evidence="7 13" id="KW-0347">Helicase</keyword>
<dbReference type="GO" id="GO:0045025">
    <property type="term" value="C:mitochondrial degradosome"/>
    <property type="evidence" value="ECO:0007669"/>
    <property type="project" value="TreeGrafter"/>
</dbReference>
<feature type="domain" description="Helicase C-terminal" evidence="12">
    <location>
        <begin position="202"/>
        <end position="373"/>
    </location>
</feature>
<proteinExistence type="predicted"/>
<dbReference type="SUPFAM" id="SSF52540">
    <property type="entry name" value="P-loop containing nucleoside triphosphate hydrolases"/>
    <property type="match status" value="1"/>
</dbReference>
<dbReference type="GO" id="GO:0005524">
    <property type="term" value="F:ATP binding"/>
    <property type="evidence" value="ECO:0007669"/>
    <property type="project" value="UniProtKB-KW"/>
</dbReference>
<dbReference type="SMART" id="SM00487">
    <property type="entry name" value="DEXDc"/>
    <property type="match status" value="1"/>
</dbReference>
<dbReference type="GO" id="GO:0000965">
    <property type="term" value="P:mitochondrial RNA 3'-end processing"/>
    <property type="evidence" value="ECO:0007669"/>
    <property type="project" value="TreeGrafter"/>
</dbReference>
<keyword evidence="9" id="KW-0809">Transit peptide</keyword>
<evidence type="ECO:0000256" key="10">
    <source>
        <dbReference type="ARBA" id="ARBA00023128"/>
    </source>
</evidence>
<keyword evidence="5" id="KW-0547">Nucleotide-binding</keyword>
<dbReference type="FunFam" id="3.40.50.300:FF:000269">
    <property type="entry name" value="ATP-dependent RNA helicase SUPV3L1, mitochondrial"/>
    <property type="match status" value="1"/>
</dbReference>
<dbReference type="PANTHER" id="PTHR12131">
    <property type="entry name" value="ATP-DEPENDENT RNA AND DNA HELICASE"/>
    <property type="match status" value="1"/>
</dbReference>
<name>A0AAV5RK56_STABA</name>
<evidence type="ECO:0000313" key="13">
    <source>
        <dbReference type="EMBL" id="GMM51925.1"/>
    </source>
</evidence>
<gene>
    <name evidence="13" type="ORF">DASB73_028880</name>
</gene>